<dbReference type="Proteomes" id="UP000243799">
    <property type="component" value="Unassembled WGS sequence"/>
</dbReference>
<comment type="similarity">
    <text evidence="1">Belongs to the short-chain dehydrogenases/reductases (SDR) family.</text>
</comment>
<dbReference type="InterPro" id="IPR002347">
    <property type="entry name" value="SDR_fam"/>
</dbReference>
<dbReference type="PANTHER" id="PTHR42760">
    <property type="entry name" value="SHORT-CHAIN DEHYDROGENASES/REDUCTASES FAMILY MEMBER"/>
    <property type="match status" value="1"/>
</dbReference>
<evidence type="ECO:0000256" key="2">
    <source>
        <dbReference type="ARBA" id="ARBA00023002"/>
    </source>
</evidence>
<dbReference type="FunFam" id="3.40.50.720:FF:000084">
    <property type="entry name" value="Short-chain dehydrogenase reductase"/>
    <property type="match status" value="1"/>
</dbReference>
<evidence type="ECO:0000256" key="1">
    <source>
        <dbReference type="ARBA" id="ARBA00006484"/>
    </source>
</evidence>
<dbReference type="SUPFAM" id="SSF51735">
    <property type="entry name" value="NAD(P)-binding Rossmann-fold domains"/>
    <property type="match status" value="1"/>
</dbReference>
<accession>A0A1I0VMS6</accession>
<dbReference type="CDD" id="cd05233">
    <property type="entry name" value="SDR_c"/>
    <property type="match status" value="1"/>
</dbReference>
<sequence length="250" mass="25747">MGEAGVLVVTGGARGIGAAICELAAEYGYDVVVNYAADDLAAETVADRVRAKGRRCVTSRADVSNEDEVLALFDAAVALGPLTGLVNNAAITGNTPGRLDEQDAKAFRRVLDVNVTGTFLCAREAVRRMSTRYGGDGGTIVNISSTAARTASANEWVHYAASKAAVETMTVGLAQEVAREGIRVNAVAPGTVETGLHAAAGMPDRPQRLAPSIPLGRPGLPEEVAEAVLWLLSARSSYAVGAVLTVGGGR</sequence>
<dbReference type="AlphaFoldDB" id="A0A1I0VMS6"/>
<protein>
    <submittedName>
        <fullName evidence="3">NAD(P)-dependent dehydrogenase, short-chain alcohol dehydrogenase family</fullName>
    </submittedName>
</protein>
<dbReference type="STRING" id="490629.SAMN05216266_101318"/>
<dbReference type="PRINTS" id="PR00080">
    <property type="entry name" value="SDRFAMILY"/>
</dbReference>
<dbReference type="RefSeq" id="WP_091668312.1">
    <property type="nucleotide sequence ID" value="NZ_FOKG01000001.1"/>
</dbReference>
<dbReference type="GO" id="GO:0030497">
    <property type="term" value="P:fatty acid elongation"/>
    <property type="evidence" value="ECO:0007669"/>
    <property type="project" value="TreeGrafter"/>
</dbReference>
<dbReference type="OrthoDB" id="20590at2"/>
<gene>
    <name evidence="3" type="ORF">SAMN05216266_101318</name>
</gene>
<dbReference type="Pfam" id="PF13561">
    <property type="entry name" value="adh_short_C2"/>
    <property type="match status" value="1"/>
</dbReference>
<dbReference type="Gene3D" id="3.40.50.720">
    <property type="entry name" value="NAD(P)-binding Rossmann-like Domain"/>
    <property type="match status" value="1"/>
</dbReference>
<keyword evidence="2" id="KW-0560">Oxidoreductase</keyword>
<evidence type="ECO:0000313" key="3">
    <source>
        <dbReference type="EMBL" id="SFA76896.1"/>
    </source>
</evidence>
<keyword evidence="4" id="KW-1185">Reference proteome</keyword>
<name>A0A1I0VMS6_9PSEU</name>
<proteinExistence type="inferred from homology"/>
<dbReference type="EMBL" id="FOKG01000001">
    <property type="protein sequence ID" value="SFA76896.1"/>
    <property type="molecule type" value="Genomic_DNA"/>
</dbReference>
<dbReference type="PANTHER" id="PTHR42760:SF40">
    <property type="entry name" value="3-OXOACYL-[ACYL-CARRIER-PROTEIN] REDUCTASE, CHLOROPLASTIC"/>
    <property type="match status" value="1"/>
</dbReference>
<dbReference type="PRINTS" id="PR00081">
    <property type="entry name" value="GDHRDH"/>
</dbReference>
<evidence type="ECO:0000313" key="4">
    <source>
        <dbReference type="Proteomes" id="UP000243799"/>
    </source>
</evidence>
<reference evidence="4" key="1">
    <citation type="submission" date="2016-10" db="EMBL/GenBank/DDBJ databases">
        <authorList>
            <person name="Varghese N."/>
            <person name="Submissions S."/>
        </authorList>
    </citation>
    <scope>NUCLEOTIDE SEQUENCE [LARGE SCALE GENOMIC DNA]</scope>
    <source>
        <strain evidence="4">CGMCC 4.3568</strain>
    </source>
</reference>
<dbReference type="InterPro" id="IPR036291">
    <property type="entry name" value="NAD(P)-bd_dom_sf"/>
</dbReference>
<organism evidence="3 4">
    <name type="scientific">Amycolatopsis marina</name>
    <dbReference type="NCBI Taxonomy" id="490629"/>
    <lineage>
        <taxon>Bacteria</taxon>
        <taxon>Bacillati</taxon>
        <taxon>Actinomycetota</taxon>
        <taxon>Actinomycetes</taxon>
        <taxon>Pseudonocardiales</taxon>
        <taxon>Pseudonocardiaceae</taxon>
        <taxon>Amycolatopsis</taxon>
    </lineage>
</organism>
<dbReference type="GO" id="GO:0016616">
    <property type="term" value="F:oxidoreductase activity, acting on the CH-OH group of donors, NAD or NADP as acceptor"/>
    <property type="evidence" value="ECO:0007669"/>
    <property type="project" value="TreeGrafter"/>
</dbReference>